<evidence type="ECO:0000256" key="6">
    <source>
        <dbReference type="ARBA" id="ARBA00023077"/>
    </source>
</evidence>
<dbReference type="PANTHER" id="PTHR30069">
    <property type="entry name" value="TONB-DEPENDENT OUTER MEMBRANE RECEPTOR"/>
    <property type="match status" value="1"/>
</dbReference>
<keyword evidence="9 10" id="KW-0998">Cell outer membrane</keyword>
<dbReference type="Gene3D" id="2.40.170.20">
    <property type="entry name" value="TonB-dependent receptor, beta-barrel domain"/>
    <property type="match status" value="1"/>
</dbReference>
<evidence type="ECO:0000259" key="13">
    <source>
        <dbReference type="Pfam" id="PF00593"/>
    </source>
</evidence>
<keyword evidence="16" id="KW-1185">Reference proteome</keyword>
<dbReference type="GO" id="GO:0009279">
    <property type="term" value="C:cell outer membrane"/>
    <property type="evidence" value="ECO:0007669"/>
    <property type="project" value="UniProtKB-SubCell"/>
</dbReference>
<dbReference type="EMBL" id="PYFT01000001">
    <property type="protein sequence ID" value="PSR56116.1"/>
    <property type="molecule type" value="Genomic_DNA"/>
</dbReference>
<dbReference type="PROSITE" id="PS52016">
    <property type="entry name" value="TONB_DEPENDENT_REC_3"/>
    <property type="match status" value="1"/>
</dbReference>
<dbReference type="NCBIfam" id="TIGR04057">
    <property type="entry name" value="SusC_RagA_signa"/>
    <property type="match status" value="1"/>
</dbReference>
<keyword evidence="7 10" id="KW-0472">Membrane</keyword>
<dbReference type="Gene3D" id="2.60.40.1120">
    <property type="entry name" value="Carboxypeptidase-like, regulatory domain"/>
    <property type="match status" value="1"/>
</dbReference>
<evidence type="ECO:0000256" key="7">
    <source>
        <dbReference type="ARBA" id="ARBA00023136"/>
    </source>
</evidence>
<dbReference type="InterPro" id="IPR000531">
    <property type="entry name" value="Beta-barrel_TonB"/>
</dbReference>
<evidence type="ECO:0000313" key="16">
    <source>
        <dbReference type="Proteomes" id="UP000240357"/>
    </source>
</evidence>
<dbReference type="InterPro" id="IPR023996">
    <property type="entry name" value="TonB-dep_OMP_SusC/RagA"/>
</dbReference>
<evidence type="ECO:0000256" key="1">
    <source>
        <dbReference type="ARBA" id="ARBA00004571"/>
    </source>
</evidence>
<evidence type="ECO:0000256" key="8">
    <source>
        <dbReference type="ARBA" id="ARBA00023170"/>
    </source>
</evidence>
<dbReference type="GO" id="GO:0044718">
    <property type="term" value="P:siderophore transmembrane transport"/>
    <property type="evidence" value="ECO:0007669"/>
    <property type="project" value="TreeGrafter"/>
</dbReference>
<evidence type="ECO:0000256" key="9">
    <source>
        <dbReference type="ARBA" id="ARBA00023237"/>
    </source>
</evidence>
<dbReference type="OrthoDB" id="9768177at2"/>
<keyword evidence="2 10" id="KW-0813">Transport</keyword>
<dbReference type="Proteomes" id="UP000240357">
    <property type="component" value="Unassembled WGS sequence"/>
</dbReference>
<dbReference type="InterPro" id="IPR023997">
    <property type="entry name" value="TonB-dep_OMP_SusC/RagA_CS"/>
</dbReference>
<dbReference type="NCBIfam" id="TIGR04056">
    <property type="entry name" value="OMP_RagA_SusC"/>
    <property type="match status" value="1"/>
</dbReference>
<evidence type="ECO:0000256" key="2">
    <source>
        <dbReference type="ARBA" id="ARBA00022448"/>
    </source>
</evidence>
<feature type="domain" description="TonB-dependent receptor plug" evidence="14">
    <location>
        <begin position="117"/>
        <end position="241"/>
    </location>
</feature>
<dbReference type="InterPro" id="IPR036942">
    <property type="entry name" value="Beta-barrel_TonB_sf"/>
</dbReference>
<evidence type="ECO:0000256" key="12">
    <source>
        <dbReference type="SAM" id="SignalP"/>
    </source>
</evidence>
<keyword evidence="3 10" id="KW-1134">Transmembrane beta strand</keyword>
<dbReference type="AlphaFoldDB" id="A0A2T2YKS4"/>
<dbReference type="InterPro" id="IPR008969">
    <property type="entry name" value="CarboxyPept-like_regulatory"/>
</dbReference>
<dbReference type="Pfam" id="PF00593">
    <property type="entry name" value="TonB_dep_Rec_b-barrel"/>
    <property type="match status" value="1"/>
</dbReference>
<evidence type="ECO:0000313" key="15">
    <source>
        <dbReference type="EMBL" id="PSR56116.1"/>
    </source>
</evidence>
<accession>A0A2T2YKS4</accession>
<feature type="domain" description="TonB-dependent receptor-like beta-barrel" evidence="13">
    <location>
        <begin position="463"/>
        <end position="907"/>
    </location>
</feature>
<comment type="similarity">
    <text evidence="10 11">Belongs to the TonB-dependent receptor family.</text>
</comment>
<dbReference type="Pfam" id="PF07715">
    <property type="entry name" value="Plug"/>
    <property type="match status" value="1"/>
</dbReference>
<dbReference type="PANTHER" id="PTHR30069:SF29">
    <property type="entry name" value="HEMOGLOBIN AND HEMOGLOBIN-HAPTOGLOBIN-BINDING PROTEIN 1-RELATED"/>
    <property type="match status" value="1"/>
</dbReference>
<keyword evidence="4 10" id="KW-0812">Transmembrane</keyword>
<dbReference type="SUPFAM" id="SSF49464">
    <property type="entry name" value="Carboxypeptidase regulatory domain-like"/>
    <property type="match status" value="1"/>
</dbReference>
<comment type="caution">
    <text evidence="15">The sequence shown here is derived from an EMBL/GenBank/DDBJ whole genome shotgun (WGS) entry which is preliminary data.</text>
</comment>
<evidence type="ECO:0000256" key="5">
    <source>
        <dbReference type="ARBA" id="ARBA00022729"/>
    </source>
</evidence>
<proteinExistence type="inferred from homology"/>
<dbReference type="Gene3D" id="2.170.130.10">
    <property type="entry name" value="TonB-dependent receptor, plug domain"/>
    <property type="match status" value="1"/>
</dbReference>
<dbReference type="InterPro" id="IPR012910">
    <property type="entry name" value="Plug_dom"/>
</dbReference>
<name>A0A2T2YKS4_9BACT</name>
<dbReference type="InterPro" id="IPR037066">
    <property type="entry name" value="Plug_dom_sf"/>
</dbReference>
<dbReference type="RefSeq" id="WP_106932294.1">
    <property type="nucleotide sequence ID" value="NZ_PYFT01000001.1"/>
</dbReference>
<evidence type="ECO:0000256" key="10">
    <source>
        <dbReference type="PROSITE-ProRule" id="PRU01360"/>
    </source>
</evidence>
<evidence type="ECO:0000256" key="3">
    <source>
        <dbReference type="ARBA" id="ARBA00022452"/>
    </source>
</evidence>
<keyword evidence="8" id="KW-0675">Receptor</keyword>
<sequence length="1091" mass="119904">MKKILLMNFLFVMMLLQTAFAQDKKISGRVLDAASNQGLPGVTVLVKGTSTGTATDAEGNYSLNVPNTGTLVFSFIGYTTIEQAIGAASTVNVSLAADTRQLNEVVVTALGVERSRNSLPYAATQVAGDDVTKARNPNFLNSLSGKVSGVNIRQSNNIGGSTNVVIRGNKSLYNSNQALFVVDGVPISNANTNQSDQYTGRGGYDYGNVGADVNPDDIASVSILKGAAATALYGSRASNGVILITTKKGKKGNVNVTLNTGATMGFVDKSTFVKYQDQYGAGYGAYYGPNEDAYFQQYNRPGFEPGALYVPFTEDASYGAGFDPNLAVYQWNSLDPTSPTYAQKTPWVAAKNDPSYFLKDAVGFNNNITIDGGSEAGTFKLGYTNTKDKGILPNSEINKNMVNFAGSLNLTPKLVTSANINFTKIDGLGRYGTGYDSWNPMQQFRQWFQTNVDLKEQKDAYFRNKQNITWNPRSATDLRPIYSDNPYWVRYENYENDERFHYFGNVVATYKFTDWFDVMGRVTLDSYDELQEERNAVGSTGTPFYTRYNRTARETNYDLIANFNKNITEDFTFKGLLGSNFRRHQINTIFAQTNGGLVVPGIYSLSNSVNPLNPPFENDQRYGVDGYFASATFGFKELAFLDLTARRDQSSTLPKGNNIYYYPSAAGSFVFSELFKDTPWLSYGKARVNYAEVGNDAQVYSVYNTYGKQDQEINSSTRPSVGSFGSIPLFSLPNTRNNPELKPERTKSFEAGLEMSFLTNRVGFDVTYYKSNTVDQIIPIQVSTTSGFNFKYVNSGEVQNKGFEVTAFVNPIKNDNFSWTLNANWTRNRNKILSLAPGTENLVISTYQGGVSSNASVGQPFGTIRGTGFVFNDRGEKVIDSNPASATYGLYKQSPSTTVIADPNASWIGGVSNTLEYKGVSLYFLIDVRHGGQLFNLDTYYGYGTGMYPETAGNNDLGNPSRDPVGEGGGIIFSGVKEDGTPNDIRIDNTEGVYGYNQPRQMHVYDAGFVKLREASLTYSLPAAFINRIKPFKGVDLSLTGRNLWIIKKHVPYADPEDNLGAGGNGNYGLGYMSGSYPTTRNIGVNLRFRF</sequence>
<evidence type="ECO:0000259" key="14">
    <source>
        <dbReference type="Pfam" id="PF07715"/>
    </source>
</evidence>
<feature type="chain" id="PRO_5015550272" evidence="12">
    <location>
        <begin position="22"/>
        <end position="1091"/>
    </location>
</feature>
<feature type="signal peptide" evidence="12">
    <location>
        <begin position="1"/>
        <end position="21"/>
    </location>
</feature>
<keyword evidence="5 12" id="KW-0732">Signal</keyword>
<dbReference type="InterPro" id="IPR039426">
    <property type="entry name" value="TonB-dep_rcpt-like"/>
</dbReference>
<comment type="subcellular location">
    <subcellularLocation>
        <location evidence="1 10">Cell outer membrane</location>
        <topology evidence="1 10">Multi-pass membrane protein</topology>
    </subcellularLocation>
</comment>
<evidence type="ECO:0000256" key="4">
    <source>
        <dbReference type="ARBA" id="ARBA00022692"/>
    </source>
</evidence>
<organism evidence="15 16">
    <name type="scientific">Adhaeribacter arboris</name>
    <dbReference type="NCBI Taxonomy" id="2072846"/>
    <lineage>
        <taxon>Bacteria</taxon>
        <taxon>Pseudomonadati</taxon>
        <taxon>Bacteroidota</taxon>
        <taxon>Cytophagia</taxon>
        <taxon>Cytophagales</taxon>
        <taxon>Hymenobacteraceae</taxon>
        <taxon>Adhaeribacter</taxon>
    </lineage>
</organism>
<gene>
    <name evidence="15" type="ORF">AHMF7605_22725</name>
</gene>
<protein>
    <submittedName>
        <fullName evidence="15">SusC/RagA family TonB-linked outer membrane protein</fullName>
    </submittedName>
</protein>
<evidence type="ECO:0000256" key="11">
    <source>
        <dbReference type="RuleBase" id="RU003357"/>
    </source>
</evidence>
<reference evidence="15 16" key="1">
    <citation type="submission" date="2018-03" db="EMBL/GenBank/DDBJ databases">
        <title>Adhaeribacter sp. HMF7605 Genome sequencing and assembly.</title>
        <authorList>
            <person name="Kang H."/>
            <person name="Kang J."/>
            <person name="Cha I."/>
            <person name="Kim H."/>
            <person name="Joh K."/>
        </authorList>
    </citation>
    <scope>NUCLEOTIDE SEQUENCE [LARGE SCALE GENOMIC DNA]</scope>
    <source>
        <strain evidence="15 16">HMF7605</strain>
    </source>
</reference>
<dbReference type="GO" id="GO:0015344">
    <property type="term" value="F:siderophore uptake transmembrane transporter activity"/>
    <property type="evidence" value="ECO:0007669"/>
    <property type="project" value="TreeGrafter"/>
</dbReference>
<keyword evidence="6 11" id="KW-0798">TonB box</keyword>
<dbReference type="Pfam" id="PF13715">
    <property type="entry name" value="CarbopepD_reg_2"/>
    <property type="match status" value="1"/>
</dbReference>
<dbReference type="SUPFAM" id="SSF56935">
    <property type="entry name" value="Porins"/>
    <property type="match status" value="1"/>
</dbReference>